<sequence length="72" mass="8147">MAKKKKLPHLLQLLHLPSLKPPLLLLPLLPPTRLLPPLVQHLLPPVQHPLLSTQSRLLKKLRRSKLNLSALS</sequence>
<proteinExistence type="predicted"/>
<keyword evidence="2" id="KW-1185">Reference proteome</keyword>
<protein>
    <submittedName>
        <fullName evidence="1">Uncharacterized protein</fullName>
    </submittedName>
</protein>
<name>Q21YM5_ALBFT</name>
<dbReference type="Proteomes" id="UP000008332">
    <property type="component" value="Chromosome"/>
</dbReference>
<accession>Q21YM5</accession>
<dbReference type="HOGENOM" id="CLU_2719683_0_0_4"/>
<evidence type="ECO:0000313" key="1">
    <source>
        <dbReference type="EMBL" id="ABD69128.1"/>
    </source>
</evidence>
<reference evidence="2" key="1">
    <citation type="submission" date="2006-02" db="EMBL/GenBank/DDBJ databases">
        <title>Complete sequence of chromosome of Rhodoferax ferrireducens DSM 15236.</title>
        <authorList>
            <person name="Copeland A."/>
            <person name="Lucas S."/>
            <person name="Lapidus A."/>
            <person name="Barry K."/>
            <person name="Detter J.C."/>
            <person name="Glavina del Rio T."/>
            <person name="Hammon N."/>
            <person name="Israni S."/>
            <person name="Pitluck S."/>
            <person name="Brettin T."/>
            <person name="Bruce D."/>
            <person name="Han C."/>
            <person name="Tapia R."/>
            <person name="Gilna P."/>
            <person name="Kiss H."/>
            <person name="Schmutz J."/>
            <person name="Larimer F."/>
            <person name="Land M."/>
            <person name="Kyrpides N."/>
            <person name="Ivanova N."/>
            <person name="Richardson P."/>
        </authorList>
    </citation>
    <scope>NUCLEOTIDE SEQUENCE [LARGE SCALE GENOMIC DNA]</scope>
    <source>
        <strain evidence="2">ATCC BAA-621 / DSM 15236 / T118</strain>
    </source>
</reference>
<dbReference type="AlphaFoldDB" id="Q21YM5"/>
<organism evidence="1 2">
    <name type="scientific">Albidiferax ferrireducens (strain ATCC BAA-621 / DSM 15236 / T118)</name>
    <name type="common">Rhodoferax ferrireducens</name>
    <dbReference type="NCBI Taxonomy" id="338969"/>
    <lineage>
        <taxon>Bacteria</taxon>
        <taxon>Pseudomonadati</taxon>
        <taxon>Pseudomonadota</taxon>
        <taxon>Betaproteobacteria</taxon>
        <taxon>Burkholderiales</taxon>
        <taxon>Comamonadaceae</taxon>
        <taxon>Rhodoferax</taxon>
    </lineage>
</organism>
<gene>
    <name evidence="1" type="ordered locus">Rfer_1395</name>
</gene>
<dbReference type="EMBL" id="CP000267">
    <property type="protein sequence ID" value="ABD69128.1"/>
    <property type="molecule type" value="Genomic_DNA"/>
</dbReference>
<dbReference type="KEGG" id="rfr:Rfer_1395"/>
<evidence type="ECO:0000313" key="2">
    <source>
        <dbReference type="Proteomes" id="UP000008332"/>
    </source>
</evidence>